<reference evidence="4 5" key="1">
    <citation type="submission" date="2016-10" db="EMBL/GenBank/DDBJ databases">
        <authorList>
            <person name="de Groot N.N."/>
        </authorList>
    </citation>
    <scope>NUCLEOTIDE SEQUENCE [LARGE SCALE GENOMIC DNA]</scope>
    <source>
        <strain evidence="4 5">DSM 22489</strain>
    </source>
</reference>
<keyword evidence="2" id="KW-0472">Membrane</keyword>
<protein>
    <submittedName>
        <fullName evidence="4">Sporulation related domain-containing protein</fullName>
    </submittedName>
</protein>
<dbReference type="EMBL" id="FNVA01000006">
    <property type="protein sequence ID" value="SEG57106.1"/>
    <property type="molecule type" value="Genomic_DNA"/>
</dbReference>
<organism evidence="4 5">
    <name type="scientific">Bryocella elongata</name>
    <dbReference type="NCBI Taxonomy" id="863522"/>
    <lineage>
        <taxon>Bacteria</taxon>
        <taxon>Pseudomonadati</taxon>
        <taxon>Acidobacteriota</taxon>
        <taxon>Terriglobia</taxon>
        <taxon>Terriglobales</taxon>
        <taxon>Acidobacteriaceae</taxon>
        <taxon>Bryocella</taxon>
    </lineage>
</organism>
<feature type="compositionally biased region" description="Low complexity" evidence="1">
    <location>
        <begin position="87"/>
        <end position="133"/>
    </location>
</feature>
<proteinExistence type="predicted"/>
<feature type="domain" description="SPOR" evidence="3">
    <location>
        <begin position="153"/>
        <end position="227"/>
    </location>
</feature>
<dbReference type="InterPro" id="IPR007730">
    <property type="entry name" value="SPOR-like_dom"/>
</dbReference>
<dbReference type="GO" id="GO:0032506">
    <property type="term" value="P:cytokinetic process"/>
    <property type="evidence" value="ECO:0007669"/>
    <property type="project" value="TreeGrafter"/>
</dbReference>
<evidence type="ECO:0000256" key="1">
    <source>
        <dbReference type="SAM" id="MobiDB-lite"/>
    </source>
</evidence>
<evidence type="ECO:0000313" key="4">
    <source>
        <dbReference type="EMBL" id="SEG57106.1"/>
    </source>
</evidence>
<dbReference type="RefSeq" id="WP_103934456.1">
    <property type="nucleotide sequence ID" value="NZ_FNVA01000006.1"/>
</dbReference>
<dbReference type="InterPro" id="IPR036680">
    <property type="entry name" value="SPOR-like_sf"/>
</dbReference>
<evidence type="ECO:0000313" key="5">
    <source>
        <dbReference type="Proteomes" id="UP000236728"/>
    </source>
</evidence>
<dbReference type="AlphaFoldDB" id="A0A1H6BAA5"/>
<feature type="transmembrane region" description="Helical" evidence="2">
    <location>
        <begin position="20"/>
        <end position="43"/>
    </location>
</feature>
<feature type="region of interest" description="Disordered" evidence="1">
    <location>
        <begin position="53"/>
        <end position="154"/>
    </location>
</feature>
<sequence length="227" mass="23250">MSHLLDDDDDLGAPRDRELTLSTTAILGIFFGLVVLCGLFFGFGYSVGRHKPPSTDVAAAEGGSASPSTNFTTFKPAAGSPAGGGSSSVVASPAAPAAPAPSVVQARTETTTYVPASSPSATSSPATAPTTAPIVRQPPVSAPPQAAEPSSPTGTGSFFMVQIAAVSHQEDADLLLSALRSRGYTVMSRTYSSDPLIHIQVGPFNTRKDADAMRNRLLGDGYNAIVK</sequence>
<dbReference type="Proteomes" id="UP000236728">
    <property type="component" value="Unassembled WGS sequence"/>
</dbReference>
<name>A0A1H6BAA5_9BACT</name>
<dbReference type="GO" id="GO:0032153">
    <property type="term" value="C:cell division site"/>
    <property type="evidence" value="ECO:0007669"/>
    <property type="project" value="TreeGrafter"/>
</dbReference>
<dbReference type="GO" id="GO:0042834">
    <property type="term" value="F:peptidoglycan binding"/>
    <property type="evidence" value="ECO:0007669"/>
    <property type="project" value="InterPro"/>
</dbReference>
<dbReference type="PANTHER" id="PTHR38687:SF1">
    <property type="entry name" value="CELL DIVISION PROTEIN DEDD"/>
    <property type="match status" value="1"/>
</dbReference>
<dbReference type="OrthoDB" id="119559at2"/>
<keyword evidence="2" id="KW-1133">Transmembrane helix</keyword>
<dbReference type="Pfam" id="PF05036">
    <property type="entry name" value="SPOR"/>
    <property type="match status" value="1"/>
</dbReference>
<feature type="compositionally biased region" description="Low complexity" evidence="1">
    <location>
        <begin position="143"/>
        <end position="152"/>
    </location>
</feature>
<dbReference type="SUPFAM" id="SSF110997">
    <property type="entry name" value="Sporulation related repeat"/>
    <property type="match status" value="1"/>
</dbReference>
<dbReference type="GO" id="GO:0030428">
    <property type="term" value="C:cell septum"/>
    <property type="evidence" value="ECO:0007669"/>
    <property type="project" value="TreeGrafter"/>
</dbReference>
<dbReference type="PROSITE" id="PS51724">
    <property type="entry name" value="SPOR"/>
    <property type="match status" value="1"/>
</dbReference>
<keyword evidence="2" id="KW-0812">Transmembrane</keyword>
<dbReference type="Gene3D" id="3.30.70.1070">
    <property type="entry name" value="Sporulation related repeat"/>
    <property type="match status" value="1"/>
</dbReference>
<evidence type="ECO:0000256" key="2">
    <source>
        <dbReference type="SAM" id="Phobius"/>
    </source>
</evidence>
<dbReference type="InterPro" id="IPR052521">
    <property type="entry name" value="Cell_div_SPOR-domain"/>
</dbReference>
<gene>
    <name evidence="4" type="ORF">SAMN05421819_3614</name>
</gene>
<accession>A0A1H6BAA5</accession>
<dbReference type="PANTHER" id="PTHR38687">
    <property type="entry name" value="CELL DIVISION PROTEIN DEDD-RELATED"/>
    <property type="match status" value="1"/>
</dbReference>
<evidence type="ECO:0000259" key="3">
    <source>
        <dbReference type="PROSITE" id="PS51724"/>
    </source>
</evidence>
<keyword evidence="5" id="KW-1185">Reference proteome</keyword>